<reference evidence="5 6" key="1">
    <citation type="submission" date="2020-01" db="EMBL/GenBank/DDBJ databases">
        <title>Draft genome sequence of Aspergillus udagawae IFM 53868.</title>
        <authorList>
            <person name="Takahashi H."/>
            <person name="Yaguchi T."/>
        </authorList>
    </citation>
    <scope>NUCLEOTIDE SEQUENCE [LARGE SCALE GENOMIC DNA]</scope>
    <source>
        <strain evidence="5 6">IFM 53868</strain>
    </source>
</reference>
<comment type="caution">
    <text evidence="5">The sequence shown here is derived from an EMBL/GenBank/DDBJ whole genome shotgun (WGS) entry which is preliminary data.</text>
</comment>
<evidence type="ECO:0000259" key="4">
    <source>
        <dbReference type="SMART" id="SM00906"/>
    </source>
</evidence>
<organism evidence="5 6">
    <name type="scientific">Aspergillus udagawae</name>
    <dbReference type="NCBI Taxonomy" id="91492"/>
    <lineage>
        <taxon>Eukaryota</taxon>
        <taxon>Fungi</taxon>
        <taxon>Dikarya</taxon>
        <taxon>Ascomycota</taxon>
        <taxon>Pezizomycotina</taxon>
        <taxon>Eurotiomycetes</taxon>
        <taxon>Eurotiomycetidae</taxon>
        <taxon>Eurotiales</taxon>
        <taxon>Aspergillaceae</taxon>
        <taxon>Aspergillus</taxon>
        <taxon>Aspergillus subgen. Fumigati</taxon>
    </lineage>
</organism>
<dbReference type="EMBL" id="BLKG01000153">
    <property type="protein sequence ID" value="GFF97531.1"/>
    <property type="molecule type" value="Genomic_DNA"/>
</dbReference>
<dbReference type="PANTHER" id="PTHR47840">
    <property type="entry name" value="ZN(II)2CYS6 TRANSCRIPTION FACTOR (EUROFUNG)-RELATED"/>
    <property type="match status" value="1"/>
</dbReference>
<proteinExistence type="predicted"/>
<gene>
    <name evidence="5" type="ORF">IFM53868_09157</name>
</gene>
<sequence length="696" mass="77598">MHVADRQRRVRKGTRSCWECVEHLAAFIGLVRLLLNGANNKGKKNIARGSACVDQRRVTDSASVGQCGDLRERVSRLETMVDGLADGTLAQPSTGKGLTDLDIVARETVPLMSMFDNAILSRSTSDTAAQFSKGPCQLSSEATKISAEDVCQRCTHGGAVPDTPPTVAQGNGADDKYHRARSALLLAMPPLSTTLRSIHGKGRWWEQWQQKTFGTAKQTESFSQFADRVYRNGHPAEVGQLVIAYGMTTDASNISRYLGVVQHWVISDDEYASSLEGIECMLLQGKCFADIGQPQRCWSAWRRAILYAELRGLHRNHSTTDYGDRIWWSLFLGDRFTSLLLGVPYGISDQFCDLRVREDTSGSYSTQQQLQVQIGLAIGRVIDNIHSATADAAPKAMILEHELEQIASLMPSSWWDLPSTLPNTDEAMMGVRLRLSLQLCFYHVKTYLHLPLMLRYPNDPPCEYSTKVCLRSARQMLHRFLLLRRRRLGAVLDECQTTDFIGFTAAIILILGLFGYNRDSHFRNGWQDSEDYQILRESLQVFKDNSMVQEGRVAARCFESLQLILGTVGSKSNPRANSERILKLSIPFFGHISVARRNLRSDNRIDIQPALYTPCNDSPAGHQGSGQDGAHEGFMANNLGSALPCEDAFIEYSGLYGTNFGANDALQDSLLLDAYTSMPWQDTNEDWVLWDTTTGN</sequence>
<protein>
    <recommendedName>
        <fullName evidence="4">Xylanolytic transcriptional activator regulatory domain-containing protein</fullName>
    </recommendedName>
</protein>
<keyword evidence="1" id="KW-0805">Transcription regulation</keyword>
<feature type="domain" description="Xylanolytic transcriptional activator regulatory" evidence="4">
    <location>
        <begin position="297"/>
        <end position="363"/>
    </location>
</feature>
<evidence type="ECO:0000256" key="2">
    <source>
        <dbReference type="ARBA" id="ARBA00023163"/>
    </source>
</evidence>
<evidence type="ECO:0000256" key="1">
    <source>
        <dbReference type="ARBA" id="ARBA00023015"/>
    </source>
</evidence>
<evidence type="ECO:0000313" key="6">
    <source>
        <dbReference type="Proteomes" id="UP000465266"/>
    </source>
</evidence>
<dbReference type="CDD" id="cd12148">
    <property type="entry name" value="fungal_TF_MHR"/>
    <property type="match status" value="1"/>
</dbReference>
<dbReference type="SMART" id="SM00906">
    <property type="entry name" value="Fungal_trans"/>
    <property type="match status" value="1"/>
</dbReference>
<dbReference type="PANTHER" id="PTHR47840:SF1">
    <property type="entry name" value="ZN(II)2CYS6 TRANSCRIPTION FACTOR (EUROFUNG)"/>
    <property type="match status" value="1"/>
</dbReference>
<name>A0ABQ1BAR1_9EURO</name>
<evidence type="ECO:0000256" key="3">
    <source>
        <dbReference type="ARBA" id="ARBA00023242"/>
    </source>
</evidence>
<evidence type="ECO:0000313" key="5">
    <source>
        <dbReference type="EMBL" id="GFF97531.1"/>
    </source>
</evidence>
<keyword evidence="3" id="KW-0539">Nucleus</keyword>
<dbReference type="Proteomes" id="UP000465266">
    <property type="component" value="Unassembled WGS sequence"/>
</dbReference>
<keyword evidence="6" id="KW-1185">Reference proteome</keyword>
<dbReference type="InterPro" id="IPR007219">
    <property type="entry name" value="XnlR_reg_dom"/>
</dbReference>
<accession>A0ABQ1BAR1</accession>
<keyword evidence="2" id="KW-0804">Transcription</keyword>